<dbReference type="GO" id="GO:0033990">
    <property type="term" value="F:ectoine synthase activity"/>
    <property type="evidence" value="ECO:0007669"/>
    <property type="project" value="UniProtKB-EC"/>
</dbReference>
<keyword evidence="9" id="KW-1185">Reference proteome</keyword>
<accession>A0ABU2AXT9</accession>
<evidence type="ECO:0000256" key="4">
    <source>
        <dbReference type="ARBA" id="ARBA00019707"/>
    </source>
</evidence>
<evidence type="ECO:0000256" key="2">
    <source>
        <dbReference type="ARBA" id="ARBA00009637"/>
    </source>
</evidence>
<comment type="pathway">
    <text evidence="1">Amine and polyamine biosynthesis; ectoine biosynthesis; L-ectoine from L-aspartate 4-semialdehyde: step 3/3.</text>
</comment>
<dbReference type="PANTHER" id="PTHR39289:SF1">
    <property type="entry name" value="L-ECTOINE SYNTHASE"/>
    <property type="match status" value="1"/>
</dbReference>
<gene>
    <name evidence="8" type="ORF">J2S62_000414</name>
</gene>
<dbReference type="SUPFAM" id="SSF51182">
    <property type="entry name" value="RmlC-like cupins"/>
    <property type="match status" value="1"/>
</dbReference>
<dbReference type="NCBIfam" id="NF009806">
    <property type="entry name" value="PRK13290.1"/>
    <property type="match status" value="1"/>
</dbReference>
<name>A0ABU2AXT9_9MICC</name>
<dbReference type="Pfam" id="PF06339">
    <property type="entry name" value="Ectoine_synth"/>
    <property type="match status" value="1"/>
</dbReference>
<organism evidence="8 9">
    <name type="scientific">Enteractinococcus fodinae</name>
    <dbReference type="NCBI Taxonomy" id="684663"/>
    <lineage>
        <taxon>Bacteria</taxon>
        <taxon>Bacillati</taxon>
        <taxon>Actinomycetota</taxon>
        <taxon>Actinomycetes</taxon>
        <taxon>Micrococcales</taxon>
        <taxon>Micrococcaceae</taxon>
    </lineage>
</organism>
<keyword evidence="5 8" id="KW-0456">Lyase</keyword>
<dbReference type="InterPro" id="IPR011051">
    <property type="entry name" value="RmlC_Cupin_sf"/>
</dbReference>
<comment type="catalytic activity">
    <reaction evidence="7">
        <text>(2S)-4-acetamido-2-aminobutanoate = L-ectoine + H2O</text>
        <dbReference type="Rhea" id="RHEA:17281"/>
        <dbReference type="ChEBI" id="CHEBI:15377"/>
        <dbReference type="ChEBI" id="CHEBI:58515"/>
        <dbReference type="ChEBI" id="CHEBI:58929"/>
        <dbReference type="EC" id="4.2.1.108"/>
    </reaction>
</comment>
<protein>
    <recommendedName>
        <fullName evidence="4">L-ectoine synthase</fullName>
        <ecNumber evidence="3">4.2.1.108</ecNumber>
    </recommendedName>
    <alternativeName>
        <fullName evidence="6">N-acetyldiaminobutyrate dehydratase</fullName>
    </alternativeName>
</protein>
<comment type="similarity">
    <text evidence="2">Belongs to the ectoine synthase family.</text>
</comment>
<proteinExistence type="inferred from homology"/>
<dbReference type="PANTHER" id="PTHR39289">
    <property type="match status" value="1"/>
</dbReference>
<evidence type="ECO:0000256" key="6">
    <source>
        <dbReference type="ARBA" id="ARBA00033271"/>
    </source>
</evidence>
<evidence type="ECO:0000256" key="3">
    <source>
        <dbReference type="ARBA" id="ARBA00013192"/>
    </source>
</evidence>
<dbReference type="InterPro" id="IPR014710">
    <property type="entry name" value="RmlC-like_jellyroll"/>
</dbReference>
<dbReference type="Proteomes" id="UP001183794">
    <property type="component" value="Unassembled WGS sequence"/>
</dbReference>
<evidence type="ECO:0000256" key="1">
    <source>
        <dbReference type="ARBA" id="ARBA00005181"/>
    </source>
</evidence>
<dbReference type="EMBL" id="JAVDYJ010000001">
    <property type="protein sequence ID" value="MDR7346157.1"/>
    <property type="molecule type" value="Genomic_DNA"/>
</dbReference>
<dbReference type="InterPro" id="IPR010462">
    <property type="entry name" value="Ectoine_synth"/>
</dbReference>
<dbReference type="CDD" id="cd06978">
    <property type="entry name" value="cupin_EctC"/>
    <property type="match status" value="1"/>
</dbReference>
<sequence length="130" mass="14453">MFIRSIDDVPKIEWGQGTSQRILTKKDGMGFAVAHTVVRKGTEAALQYRHHLEACYCIGGRGYVLTADRQTRFEITPGVIYVLDEHDAHYLQGGEDEDLILVSIFNPPINGDEAHELVEGGFSSYGPTED</sequence>
<evidence type="ECO:0000256" key="7">
    <source>
        <dbReference type="ARBA" id="ARBA00048714"/>
    </source>
</evidence>
<dbReference type="EC" id="4.2.1.108" evidence="3"/>
<evidence type="ECO:0000313" key="9">
    <source>
        <dbReference type="Proteomes" id="UP001183794"/>
    </source>
</evidence>
<evidence type="ECO:0000313" key="8">
    <source>
        <dbReference type="EMBL" id="MDR7346157.1"/>
    </source>
</evidence>
<evidence type="ECO:0000256" key="5">
    <source>
        <dbReference type="ARBA" id="ARBA00023239"/>
    </source>
</evidence>
<comment type="caution">
    <text evidence="8">The sequence shown here is derived from an EMBL/GenBank/DDBJ whole genome shotgun (WGS) entry which is preliminary data.</text>
</comment>
<dbReference type="Gene3D" id="2.60.120.10">
    <property type="entry name" value="Jelly Rolls"/>
    <property type="match status" value="1"/>
</dbReference>
<reference evidence="8 9" key="1">
    <citation type="submission" date="2023-07" db="EMBL/GenBank/DDBJ databases">
        <title>Sequencing the genomes of 1000 actinobacteria strains.</title>
        <authorList>
            <person name="Klenk H.-P."/>
        </authorList>
    </citation>
    <scope>NUCLEOTIDE SEQUENCE [LARGE SCALE GENOMIC DNA]</scope>
    <source>
        <strain evidence="8 9">DSM 22966</strain>
    </source>
</reference>
<dbReference type="RefSeq" id="WP_310170729.1">
    <property type="nucleotide sequence ID" value="NZ_BAABHE010000002.1"/>
</dbReference>